<sequence>MLKRSLSAILAITILISLFNVAAGVSLAAAPSQPGVTTTTANSVSLSWPAVSGADSYNVYRSLSSSGPFLKANTSAIASNSYADTSLSSNTRYYYKVAAVSGGTESALSTDASGLTQPDFGPNVYVFDPSTPAADIQSISTSVFTKQETNQFGSDRYAMLFKPGTYSANIRMGFYTQVSGLGQLPDDVTINGGITVDADWAGSHNATQNFWRSVENLAVAPSSGDMKFAVSQAAPMRRLHVKGGLTLHDQGGWASGGFLADTLVDGTVTSGSQQQWFSRNSKWGTWNGAVWNTTIVGSVNAPVENWPTTAFTVVNSTPVIREKPFLTFDTAANQYNVFVPNTASNTNGTSWAGGPAAGTSIPIENFFIANPATTAAAINAALAQGKHLLLTPGVYHLTDTIRVTRPDTVVLGLGLATLHSDNGIVALSVDDVDGVKIAGLLFEAGSVSSPVLLQVGPKGSSANHAGNPSSLHDLFFRVGGDALAKADVCIEINSSNVIGDHFWVWRADHGTGAAWNSNLTTNGMIVNGNDVTMYGLFVEHFHQYQTVWNGERGKMFFYQTEIPYDVPNQNSWMSSNGTVNGYASYKVADSVTSHEAYGLGLYSFFRDADVKLDHAIEIPDTPGVKIHNATTVYLSGFGEITHIANNTGTPVKKGTMRTTMGDYVPRVTAGFTPVNAATITGRAPLLPAYAVQNFTDSSTKQALVSWDSIDPSQYATPGSFTVQGSVQAALGALNTPVKAQANVTVNPAKAVPVTGITLTSEGNATAITAKGGTLQMNAVVAPSNATDASVAWTVVNPDGTATNKATISSGGLLSAVQDMNDSMVKVIATANDGTGASASQLIAISGQILKVTSITVTGQNSVTAITYKNGTLQMLADVQPLNANDRSLTWSVVNGTGTASIDATTGMLKALTDGTVSVVATAKDGSGVTGKQTITISGQALVLGNGWSWVRENRDNWAITPANPNVMRLTTIEGSWGGSKPSNILLRDPGTTDFSISTKLKFDASASFEWAGLIVYQDDSNLISLGRQANGSPAAKQIRFSQVKTGTQTDKNYTDPVAPGDIYLRIDKTGTTYKGYYSADGTNWTQVTDTFTLTLTNPKIGIFDRKLNTSIPVKTAEYTDFKLGGTVIPYWAPVSSVSLAGAGGASAITTDNGTLQMSAQVLPANASSNAVLWSVFNADNSPTDKATISSSGVLTAVKNGPVKVVATAYDGSGAVASTIITISGQVLTPPTIGVLSSGDGQVTLGWSPMNGAVTYSVYQKTANGTYADALTTVSGNVYGYTATGLTNGITYSYVVTAQYPGKVSDASNEVSATPQVAAPGAPSLQTAVAGNGHVSLGWSQVAGATDYQVYSSTATGVYSSTSLATVSGAVYSYDAINLTNGTTYYFVIKAVNPGGLSAASNELNATPQVPAPGAPSLQTAVAGNGHVSLGWSQVAGATGYQVYSSTATGVYSSTPLATVSGAVYSYDAINLTNGTTYYFVIKAINPGGLSAASNELSATPQVPAPGAPSLQTAVAGSGHVSLGWSQVAGATGYQVYSSTATGVYSSTPLATVNGAVYSYDAINLTNGTTYYFVVKAVNPGGLSAASNELSATPLAPATSSSGGSSSSSQPSTVNNGTVTATADQLTNGQNGKATISVPANTSEIKLPGNASELVKSNRLEIKTDALTITIPSDVLKQVTGKLSADDVKNSTISLKVDRITEADAKKLISKPDTKLAGDVYEFHLSIQTADGKTTELTKFDKPMIIELKLAASMNPKLAGIYYIANDGTLEYVGGKVKNDVITAEISHFSKYAVLEVTKTFTDVPSGHWASNVIRELAAKQFVDGTSATTFEPERSVTRAEFTVLLARALKLTDKGETAFTDVKSGDWYADAVSAAVKAGVLQGKQAGLFDPNASITREEMVTMLLRAYKYKKGKVASQGTHAFADEAQMSPWATEFVQTAAALHLIQGRTADKFDPQGISTRAEAVQVLYNLLAAIQAL</sequence>
<feature type="domain" description="SLH" evidence="5">
    <location>
        <begin position="1920"/>
        <end position="1979"/>
    </location>
</feature>
<protein>
    <submittedName>
        <fullName evidence="6">DUF1349 domain-containing protein</fullName>
    </submittedName>
</protein>
<feature type="chain" id="PRO_5039267699" evidence="3">
    <location>
        <begin position="23"/>
        <end position="1979"/>
    </location>
</feature>
<dbReference type="RefSeq" id="WP_144847464.1">
    <property type="nucleotide sequence ID" value="NZ_VNJI01000014.1"/>
</dbReference>
<dbReference type="SMART" id="SM00060">
    <property type="entry name" value="FN3"/>
    <property type="match status" value="5"/>
</dbReference>
<dbReference type="Pfam" id="PF00041">
    <property type="entry name" value="fn3"/>
    <property type="match status" value="1"/>
</dbReference>
<evidence type="ECO:0000256" key="1">
    <source>
        <dbReference type="ARBA" id="ARBA00022737"/>
    </source>
</evidence>
<reference evidence="6 7" key="1">
    <citation type="submission" date="2019-07" db="EMBL/GenBank/DDBJ databases">
        <authorList>
            <person name="Kim J."/>
        </authorList>
    </citation>
    <scope>NUCLEOTIDE SEQUENCE [LARGE SCALE GENOMIC DNA]</scope>
    <source>
        <strain evidence="6 7">JC52</strain>
    </source>
</reference>
<evidence type="ECO:0000259" key="5">
    <source>
        <dbReference type="PROSITE" id="PS51272"/>
    </source>
</evidence>
<dbReference type="Pfam" id="PF02368">
    <property type="entry name" value="Big_2"/>
    <property type="match status" value="2"/>
</dbReference>
<dbReference type="InterPro" id="IPR050964">
    <property type="entry name" value="Striated_Muscle_Regulatory"/>
</dbReference>
<dbReference type="PROSITE" id="PS51272">
    <property type="entry name" value="SLH"/>
    <property type="match status" value="3"/>
</dbReference>
<dbReference type="SMART" id="SM00635">
    <property type="entry name" value="BID_2"/>
    <property type="match status" value="3"/>
</dbReference>
<dbReference type="Pfam" id="PF17851">
    <property type="entry name" value="GH43_C2"/>
    <property type="match status" value="1"/>
</dbReference>
<keyword evidence="3" id="KW-0732">Signal</keyword>
<dbReference type="SUPFAM" id="SSF49899">
    <property type="entry name" value="Concanavalin A-like lectins/glucanases"/>
    <property type="match status" value="1"/>
</dbReference>
<gene>
    <name evidence="6" type="ORF">FPZ49_13570</name>
</gene>
<dbReference type="InterPro" id="IPR013320">
    <property type="entry name" value="ConA-like_dom_sf"/>
</dbReference>
<proteinExistence type="predicted"/>
<evidence type="ECO:0000313" key="6">
    <source>
        <dbReference type="EMBL" id="TVY09464.1"/>
    </source>
</evidence>
<name>A0A559KBF5_9BACL</name>
<dbReference type="InterPro" id="IPR008964">
    <property type="entry name" value="Invasin/intimin_cell_adhesion"/>
</dbReference>
<dbReference type="EMBL" id="VNJI01000014">
    <property type="protein sequence ID" value="TVY09464.1"/>
    <property type="molecule type" value="Genomic_DNA"/>
</dbReference>
<feature type="domain" description="Fibronectin type-III" evidence="4">
    <location>
        <begin position="30"/>
        <end position="119"/>
    </location>
</feature>
<dbReference type="PANTHER" id="PTHR13817">
    <property type="entry name" value="TITIN"/>
    <property type="match status" value="1"/>
</dbReference>
<feature type="compositionally biased region" description="Low complexity" evidence="2">
    <location>
        <begin position="1593"/>
        <end position="1608"/>
    </location>
</feature>
<dbReference type="CDD" id="cd00063">
    <property type="entry name" value="FN3"/>
    <property type="match status" value="5"/>
</dbReference>
<dbReference type="Pfam" id="PF00395">
    <property type="entry name" value="SLH"/>
    <property type="match status" value="3"/>
</dbReference>
<dbReference type="InterPro" id="IPR036116">
    <property type="entry name" value="FN3_sf"/>
</dbReference>
<accession>A0A559KBF5</accession>
<organism evidence="6 7">
    <name type="scientific">Paenibacillus cremeus</name>
    <dbReference type="NCBI Taxonomy" id="2163881"/>
    <lineage>
        <taxon>Bacteria</taxon>
        <taxon>Bacillati</taxon>
        <taxon>Bacillota</taxon>
        <taxon>Bacilli</taxon>
        <taxon>Bacillales</taxon>
        <taxon>Paenibacillaceae</taxon>
        <taxon>Paenibacillus</taxon>
    </lineage>
</organism>
<dbReference type="Gene3D" id="2.60.120.200">
    <property type="match status" value="1"/>
</dbReference>
<feature type="domain" description="Fibronectin type-III" evidence="4">
    <location>
        <begin position="1318"/>
        <end position="1410"/>
    </location>
</feature>
<feature type="domain" description="Fibronectin type-III" evidence="4">
    <location>
        <begin position="1411"/>
        <end position="1503"/>
    </location>
</feature>
<evidence type="ECO:0000259" key="4">
    <source>
        <dbReference type="PROSITE" id="PS50853"/>
    </source>
</evidence>
<feature type="domain" description="Fibronectin type-III" evidence="4">
    <location>
        <begin position="1504"/>
        <end position="1597"/>
    </location>
</feature>
<dbReference type="InterPro" id="IPR003961">
    <property type="entry name" value="FN3_dom"/>
</dbReference>
<evidence type="ECO:0000313" key="7">
    <source>
        <dbReference type="Proteomes" id="UP000317036"/>
    </source>
</evidence>
<dbReference type="InterPro" id="IPR011081">
    <property type="entry name" value="Big_4"/>
</dbReference>
<feature type="signal peptide" evidence="3">
    <location>
        <begin position="1"/>
        <end position="22"/>
    </location>
</feature>
<dbReference type="CDD" id="cd23669">
    <property type="entry name" value="GH55_SacteLam55A-like"/>
    <property type="match status" value="1"/>
</dbReference>
<comment type="caution">
    <text evidence="6">The sequence shown here is derived from an EMBL/GenBank/DDBJ whole genome shotgun (WGS) entry which is preliminary data.</text>
</comment>
<dbReference type="PROSITE" id="PS50853">
    <property type="entry name" value="FN3"/>
    <property type="match status" value="5"/>
</dbReference>
<keyword evidence="1" id="KW-0677">Repeat</keyword>
<evidence type="ECO:0000256" key="3">
    <source>
        <dbReference type="SAM" id="SignalP"/>
    </source>
</evidence>
<dbReference type="SUPFAM" id="SSF49373">
    <property type="entry name" value="Invasin/intimin cell-adhesion fragments"/>
    <property type="match status" value="1"/>
</dbReference>
<dbReference type="InterPro" id="IPR001119">
    <property type="entry name" value="SLH_dom"/>
</dbReference>
<dbReference type="Gene3D" id="2.60.40.10">
    <property type="entry name" value="Immunoglobulins"/>
    <property type="match status" value="5"/>
</dbReference>
<dbReference type="InterPro" id="IPR041542">
    <property type="entry name" value="GH43_C2"/>
</dbReference>
<dbReference type="InterPro" id="IPR003343">
    <property type="entry name" value="Big_2"/>
</dbReference>
<feature type="domain" description="Fibronectin type-III" evidence="4">
    <location>
        <begin position="1226"/>
        <end position="1317"/>
    </location>
</feature>
<dbReference type="SUPFAM" id="SSF49265">
    <property type="entry name" value="Fibronectin type III"/>
    <property type="match status" value="3"/>
</dbReference>
<feature type="region of interest" description="Disordered" evidence="2">
    <location>
        <begin position="1593"/>
        <end position="1616"/>
    </location>
</feature>
<dbReference type="InterPro" id="IPR013783">
    <property type="entry name" value="Ig-like_fold"/>
</dbReference>
<dbReference type="OrthoDB" id="2480018at2"/>
<dbReference type="Pfam" id="PF07532">
    <property type="entry name" value="Big_4"/>
    <property type="match status" value="1"/>
</dbReference>
<feature type="domain" description="SLH" evidence="5">
    <location>
        <begin position="1855"/>
        <end position="1918"/>
    </location>
</feature>
<feature type="domain" description="SLH" evidence="5">
    <location>
        <begin position="1796"/>
        <end position="1854"/>
    </location>
</feature>
<keyword evidence="7" id="KW-1185">Reference proteome</keyword>
<dbReference type="Proteomes" id="UP000317036">
    <property type="component" value="Unassembled WGS sequence"/>
</dbReference>
<dbReference type="InterPro" id="IPR059186">
    <property type="entry name" value="SACTE_4363"/>
</dbReference>
<dbReference type="PANTHER" id="PTHR13817:SF73">
    <property type="entry name" value="FIBRONECTIN TYPE-III DOMAIN-CONTAINING PROTEIN"/>
    <property type="match status" value="1"/>
</dbReference>
<evidence type="ECO:0000256" key="2">
    <source>
        <dbReference type="SAM" id="MobiDB-lite"/>
    </source>
</evidence>
<dbReference type="Gene3D" id="2.60.40.1080">
    <property type="match status" value="3"/>
</dbReference>